<accession>A0A420HFE7</accession>
<dbReference type="PANTHER" id="PTHR14221">
    <property type="entry name" value="WD REPEAT DOMAIN 44"/>
    <property type="match status" value="1"/>
</dbReference>
<evidence type="ECO:0000256" key="1">
    <source>
        <dbReference type="ARBA" id="ARBA00022574"/>
    </source>
</evidence>
<comment type="caution">
    <text evidence="5">The sequence shown here is derived from an EMBL/GenBank/DDBJ whole genome shotgun (WGS) entry which is preliminary data.</text>
</comment>
<feature type="compositionally biased region" description="Polar residues" evidence="4">
    <location>
        <begin position="847"/>
        <end position="857"/>
    </location>
</feature>
<feature type="repeat" description="WD" evidence="3">
    <location>
        <begin position="355"/>
        <end position="397"/>
    </location>
</feature>
<gene>
    <name evidence="5" type="ORF">GcC1_199036</name>
</gene>
<dbReference type="Pfam" id="PF00400">
    <property type="entry name" value="WD40"/>
    <property type="match status" value="5"/>
</dbReference>
<proteinExistence type="predicted"/>
<feature type="repeat" description="WD" evidence="3">
    <location>
        <begin position="315"/>
        <end position="355"/>
    </location>
</feature>
<dbReference type="Gene3D" id="2.130.10.10">
    <property type="entry name" value="YVTN repeat-like/Quinoprotein amine dehydrogenase"/>
    <property type="match status" value="1"/>
</dbReference>
<dbReference type="PANTHER" id="PTHR14221:SF0">
    <property type="entry name" value="WD REPEAT-CONTAINING PROTEIN 44"/>
    <property type="match status" value="1"/>
</dbReference>
<reference evidence="5 6" key="1">
    <citation type="journal article" date="2018" name="BMC Genomics">
        <title>Comparative genome analyses reveal sequence features reflecting distinct modes of host-adaptation between dicot and monocot powdery mildew.</title>
        <authorList>
            <person name="Wu Y."/>
            <person name="Ma X."/>
            <person name="Pan Z."/>
            <person name="Kale S.D."/>
            <person name="Song Y."/>
            <person name="King H."/>
            <person name="Zhang Q."/>
            <person name="Presley C."/>
            <person name="Deng X."/>
            <person name="Wei C.I."/>
            <person name="Xiao S."/>
        </authorList>
    </citation>
    <scope>NUCLEOTIDE SEQUENCE [LARGE SCALE GENOMIC DNA]</scope>
    <source>
        <strain evidence="5">UCSC1</strain>
    </source>
</reference>
<evidence type="ECO:0000256" key="3">
    <source>
        <dbReference type="PROSITE-ProRule" id="PRU00221"/>
    </source>
</evidence>
<dbReference type="InterPro" id="IPR015943">
    <property type="entry name" value="WD40/YVTN_repeat-like_dom_sf"/>
</dbReference>
<dbReference type="OrthoDB" id="1932312at2759"/>
<dbReference type="SUPFAM" id="SSF50978">
    <property type="entry name" value="WD40 repeat-like"/>
    <property type="match status" value="1"/>
</dbReference>
<feature type="compositionally biased region" description="Basic and acidic residues" evidence="4">
    <location>
        <begin position="824"/>
        <end position="838"/>
    </location>
</feature>
<evidence type="ECO:0000313" key="6">
    <source>
        <dbReference type="Proteomes" id="UP000285405"/>
    </source>
</evidence>
<dbReference type="EMBL" id="MCBR01019940">
    <property type="protein sequence ID" value="RKF56099.1"/>
    <property type="molecule type" value="Genomic_DNA"/>
</dbReference>
<dbReference type="InterPro" id="IPR036322">
    <property type="entry name" value="WD40_repeat_dom_sf"/>
</dbReference>
<evidence type="ECO:0000256" key="2">
    <source>
        <dbReference type="ARBA" id="ARBA00022737"/>
    </source>
</evidence>
<dbReference type="AlphaFoldDB" id="A0A420HFE7"/>
<keyword evidence="2" id="KW-0677">Repeat</keyword>
<dbReference type="Proteomes" id="UP000285405">
    <property type="component" value="Unassembled WGS sequence"/>
</dbReference>
<evidence type="ECO:0000313" key="5">
    <source>
        <dbReference type="EMBL" id="RKF56099.1"/>
    </source>
</evidence>
<name>A0A420HFE7_9PEZI</name>
<sequence length="872" mass="97373">MNECSSLPGTKLSNKAHQERIVAKNFAFSPNFGDEQTALRLADTLPKSKNDSALPIHDQLTKIQNQGSAPNHANATATVDNVPSHQFSEQLQTDKNEYEIGNNTIYSAQITELLPPGNIDLADTLPQKEKKKGASLLSRLATIGGKKKESLEDPENGNNDNISVECLNSHNFSSSASASGFIPHHKKPPRYIKVVSRNKKQKIFEHMFLAQELSCRAQLNKEKEISLPKLETGSSNGSESLEKTKMNTAIWAMEFSLDGRYLAAACWEHIVKVWEILSTPEERQAHDCDKDPSSDIPGEERLNAPVFKSKPIREYVSHTGDILDIDWSKNNFLLTSALDKTVKIWHPSRQECLCTFNHDEIITSISFHPTDDRFFLAGSLDCILRLWSIPEKRVAFTCESSEPITAVAFTPSGTTAIAGGFSGLCRFYDVDQEHGLRASDQIYVRSSRGKNAKGRKITGIRTTVFPPEIKDGSDVYVLVTSNDSRIRLYSLKDKRLEMKFKGHQNSYSQICARFSDDGRFVICGSEDRKTYIWSIKPKDSGQKEAPPVETFNPHSTIVTTALLAPAATRRLLSESDDPIYDICNPPPVTLLSMDERSARASVGSESRPTFMHNKTEASPAYFSRSSHNDGLIILTSDYAGSIKCFRIDCAFEKRHQWDASSIFSRKGSSIHRSNSTKTRTSTSSRYNSLENFPASTSIHCESILKWRGKVADGIALPLQKERSLSSEELNLESCQSSPASKSTSIIDRNIEPEVNFLPQRAKTAHNVSLKKNISRRTVTLPPTPGFTLTHILEFDKSPHLTYQTTKFNSFWNINNWRTSSASREGSHDQYRLSSEKRFSKNKGKSNPGANLTTVISNSEEEDQGDTRGINRS</sequence>
<dbReference type="InterPro" id="IPR001680">
    <property type="entry name" value="WD40_rpt"/>
</dbReference>
<organism evidence="5 6">
    <name type="scientific">Golovinomyces cichoracearum</name>
    <dbReference type="NCBI Taxonomy" id="62708"/>
    <lineage>
        <taxon>Eukaryota</taxon>
        <taxon>Fungi</taxon>
        <taxon>Dikarya</taxon>
        <taxon>Ascomycota</taxon>
        <taxon>Pezizomycotina</taxon>
        <taxon>Leotiomycetes</taxon>
        <taxon>Erysiphales</taxon>
        <taxon>Erysiphaceae</taxon>
        <taxon>Golovinomyces</taxon>
    </lineage>
</organism>
<dbReference type="PROSITE" id="PS50294">
    <property type="entry name" value="WD_REPEATS_REGION"/>
    <property type="match status" value="2"/>
</dbReference>
<evidence type="ECO:0000256" key="4">
    <source>
        <dbReference type="SAM" id="MobiDB-lite"/>
    </source>
</evidence>
<feature type="region of interest" description="Disordered" evidence="4">
    <location>
        <begin position="820"/>
        <end position="872"/>
    </location>
</feature>
<dbReference type="PROSITE" id="PS50082">
    <property type="entry name" value="WD_REPEATS_2"/>
    <property type="match status" value="2"/>
</dbReference>
<protein>
    <submittedName>
        <fullName evidence="5">Putative WD repeat-containing protein C3H5.08c</fullName>
    </submittedName>
</protein>
<dbReference type="SMART" id="SM00320">
    <property type="entry name" value="WD40"/>
    <property type="match status" value="5"/>
</dbReference>
<keyword evidence="1 3" id="KW-0853">WD repeat</keyword>
<dbReference type="InterPro" id="IPR040324">
    <property type="entry name" value="WDR44/Dgr2"/>
</dbReference>